<evidence type="ECO:0000256" key="2">
    <source>
        <dbReference type="PIRSR" id="PIRSR613078-2"/>
    </source>
</evidence>
<reference evidence="3 4" key="1">
    <citation type="journal article" date="2017" name="BMC Genomics">
        <title>Comparative genomic and phylogenomic analyses of the Bifidobacteriaceae family.</title>
        <authorList>
            <person name="Lugli G.A."/>
            <person name="Milani C."/>
            <person name="Turroni F."/>
            <person name="Duranti S."/>
            <person name="Mancabelli L."/>
            <person name="Mangifesta M."/>
            <person name="Ferrario C."/>
            <person name="Modesto M."/>
            <person name="Mattarelli P."/>
            <person name="Jiri K."/>
            <person name="van Sinderen D."/>
            <person name="Ventura M."/>
        </authorList>
    </citation>
    <scope>NUCLEOTIDE SEQUENCE [LARGE SCALE GENOMIC DNA]</scope>
    <source>
        <strain evidence="3 4">DSM 100202</strain>
    </source>
</reference>
<dbReference type="CDD" id="cd07067">
    <property type="entry name" value="HP_PGM_like"/>
    <property type="match status" value="1"/>
</dbReference>
<dbReference type="GO" id="GO:0016791">
    <property type="term" value="F:phosphatase activity"/>
    <property type="evidence" value="ECO:0007669"/>
    <property type="project" value="TreeGrafter"/>
</dbReference>
<dbReference type="InterPro" id="IPR029033">
    <property type="entry name" value="His_PPase_superfam"/>
</dbReference>
<comment type="caution">
    <text evidence="3">The sequence shown here is derived from an EMBL/GenBank/DDBJ whole genome shotgun (WGS) entry which is preliminary data.</text>
</comment>
<feature type="binding site" evidence="2">
    <location>
        <position position="71"/>
    </location>
    <ligand>
        <name>substrate</name>
    </ligand>
</feature>
<keyword evidence="4" id="KW-1185">Reference proteome</keyword>
<accession>A0A261FUP5</accession>
<dbReference type="GO" id="GO:0005737">
    <property type="term" value="C:cytoplasm"/>
    <property type="evidence" value="ECO:0007669"/>
    <property type="project" value="TreeGrafter"/>
</dbReference>
<protein>
    <submittedName>
        <fullName evidence="3">Phosphoglycerate mutase</fullName>
    </submittedName>
</protein>
<evidence type="ECO:0000313" key="4">
    <source>
        <dbReference type="Proteomes" id="UP000216074"/>
    </source>
</evidence>
<gene>
    <name evidence="3" type="ORF">BHAP_2003</name>
</gene>
<feature type="binding site" evidence="2">
    <location>
        <begin position="13"/>
        <end position="20"/>
    </location>
    <ligand>
        <name>substrate</name>
    </ligand>
</feature>
<dbReference type="Proteomes" id="UP000216074">
    <property type="component" value="Unassembled WGS sequence"/>
</dbReference>
<sequence>MTEPHVRSITLVRHGRTEYNARHCFQGQIDIPLDAVGRWQVEQTGAALKALYVDGQPDYRHQLVVASDLSRAAATAHAFADLLGLEVHLDQRVRERSFGKWEGMELADIERLYPEAYRSWAQFRDGELAFDAEPKAHVGARGVEALNDWAHRAGNDTDLYVFSHGAWIMQTTLTLLGLSTVHPDFADLLSMRNAHWARFVPADMADGTLRWRLMDYNHGPALADTDQWEHPQG</sequence>
<evidence type="ECO:0000256" key="1">
    <source>
        <dbReference type="PIRSR" id="PIRSR613078-1"/>
    </source>
</evidence>
<dbReference type="SMART" id="SM00855">
    <property type="entry name" value="PGAM"/>
    <property type="match status" value="1"/>
</dbReference>
<dbReference type="RefSeq" id="WP_094730536.1">
    <property type="nucleotide sequence ID" value="NZ_MWWY01000043.1"/>
</dbReference>
<dbReference type="Gene3D" id="3.40.50.1240">
    <property type="entry name" value="Phosphoglycerate mutase-like"/>
    <property type="match status" value="1"/>
</dbReference>
<evidence type="ECO:0000313" key="3">
    <source>
        <dbReference type="EMBL" id="OZG62900.1"/>
    </source>
</evidence>
<dbReference type="AlphaFoldDB" id="A0A261FUP5"/>
<dbReference type="SUPFAM" id="SSF53254">
    <property type="entry name" value="Phosphoglycerate mutase-like"/>
    <property type="match status" value="1"/>
</dbReference>
<organism evidence="3 4">
    <name type="scientific">Bifidobacterium hapali</name>
    <dbReference type="NCBI Taxonomy" id="1630172"/>
    <lineage>
        <taxon>Bacteria</taxon>
        <taxon>Bacillati</taxon>
        <taxon>Actinomycetota</taxon>
        <taxon>Actinomycetes</taxon>
        <taxon>Bifidobacteriales</taxon>
        <taxon>Bifidobacteriaceae</taxon>
        <taxon>Bifidobacterium</taxon>
    </lineage>
</organism>
<feature type="active site" description="Tele-phosphohistidine intermediate" evidence="1">
    <location>
        <position position="14"/>
    </location>
</feature>
<dbReference type="Pfam" id="PF00300">
    <property type="entry name" value="His_Phos_1"/>
    <property type="match status" value="1"/>
</dbReference>
<proteinExistence type="predicted"/>
<dbReference type="InterPro" id="IPR013078">
    <property type="entry name" value="His_Pase_superF_clade-1"/>
</dbReference>
<feature type="active site" description="Proton donor/acceptor" evidence="1">
    <location>
        <position position="95"/>
    </location>
</feature>
<dbReference type="InterPro" id="IPR050275">
    <property type="entry name" value="PGM_Phosphatase"/>
</dbReference>
<dbReference type="EMBL" id="MWWY01000043">
    <property type="protein sequence ID" value="OZG62900.1"/>
    <property type="molecule type" value="Genomic_DNA"/>
</dbReference>
<name>A0A261FUP5_9BIFI</name>
<dbReference type="OrthoDB" id="4697614at2"/>
<dbReference type="PANTHER" id="PTHR48100">
    <property type="entry name" value="BROAD-SPECIFICITY PHOSPHATASE YOR283W-RELATED"/>
    <property type="match status" value="1"/>
</dbReference>
<dbReference type="PANTHER" id="PTHR48100:SF62">
    <property type="entry name" value="GLUCOSYL-3-PHOSPHOGLYCERATE PHOSPHATASE"/>
    <property type="match status" value="1"/>
</dbReference>